<evidence type="ECO:0000256" key="1">
    <source>
        <dbReference type="SAM" id="MobiDB-lite"/>
    </source>
</evidence>
<dbReference type="RefSeq" id="WP_088711469.1">
    <property type="nucleotide sequence ID" value="NZ_NFZT01000001.1"/>
</dbReference>
<reference evidence="4" key="1">
    <citation type="submission" date="2017-05" db="EMBL/GenBank/DDBJ databases">
        <authorList>
            <person name="Lin X."/>
        </authorList>
    </citation>
    <scope>NUCLEOTIDE SEQUENCE [LARGE SCALE GENOMIC DNA]</scope>
    <source>
        <strain evidence="4">JLT2012</strain>
    </source>
</reference>
<dbReference type="SUPFAM" id="SSF141371">
    <property type="entry name" value="PilZ domain-like"/>
    <property type="match status" value="1"/>
</dbReference>
<feature type="domain" description="PilZ" evidence="2">
    <location>
        <begin position="18"/>
        <end position="99"/>
    </location>
</feature>
<keyword evidence="4" id="KW-1185">Reference proteome</keyword>
<dbReference type="EMBL" id="NFZT01000001">
    <property type="protein sequence ID" value="OWV32676.1"/>
    <property type="molecule type" value="Genomic_DNA"/>
</dbReference>
<accession>A0A219B3G8</accession>
<gene>
    <name evidence="3" type="ORF">B5C34_03910</name>
</gene>
<dbReference type="GO" id="GO:0035438">
    <property type="term" value="F:cyclic-di-GMP binding"/>
    <property type="evidence" value="ECO:0007669"/>
    <property type="project" value="InterPro"/>
</dbReference>
<feature type="compositionally biased region" description="Basic and acidic residues" evidence="1">
    <location>
        <begin position="1"/>
        <end position="20"/>
    </location>
</feature>
<evidence type="ECO:0000259" key="2">
    <source>
        <dbReference type="Pfam" id="PF07238"/>
    </source>
</evidence>
<comment type="caution">
    <text evidence="3">The sequence shown here is derived from an EMBL/GenBank/DDBJ whole genome shotgun (WGS) entry which is preliminary data.</text>
</comment>
<protein>
    <recommendedName>
        <fullName evidence="2">PilZ domain-containing protein</fullName>
    </recommendedName>
</protein>
<organism evidence="3 4">
    <name type="scientific">Pacificimonas flava</name>
    <dbReference type="NCBI Taxonomy" id="1234595"/>
    <lineage>
        <taxon>Bacteria</taxon>
        <taxon>Pseudomonadati</taxon>
        <taxon>Pseudomonadota</taxon>
        <taxon>Alphaproteobacteria</taxon>
        <taxon>Sphingomonadales</taxon>
        <taxon>Sphingosinicellaceae</taxon>
        <taxon>Pacificimonas</taxon>
    </lineage>
</organism>
<evidence type="ECO:0000313" key="4">
    <source>
        <dbReference type="Proteomes" id="UP000198462"/>
    </source>
</evidence>
<dbReference type="AlphaFoldDB" id="A0A219B3G8"/>
<dbReference type="Proteomes" id="UP000198462">
    <property type="component" value="Unassembled WGS sequence"/>
</dbReference>
<dbReference type="Pfam" id="PF07238">
    <property type="entry name" value="PilZ"/>
    <property type="match status" value="1"/>
</dbReference>
<sequence length="111" mass="11773">MGHAMDDKDDSPRRDDERAGPRRRVLFRGELLTGSGPVACTVVDVSAGGARIRTDTPLEPGAPVTLTVPGHPDFQGVIAWGNDGKAGVAFLDIAPRNLDRWGELAATLKLS</sequence>
<dbReference type="Gene3D" id="2.40.10.220">
    <property type="entry name" value="predicted glycosyltransferase like domains"/>
    <property type="match status" value="1"/>
</dbReference>
<name>A0A219B3G8_9SPHN</name>
<dbReference type="OrthoDB" id="7929489at2"/>
<feature type="region of interest" description="Disordered" evidence="1">
    <location>
        <begin position="1"/>
        <end position="22"/>
    </location>
</feature>
<dbReference type="InterPro" id="IPR009875">
    <property type="entry name" value="PilZ_domain"/>
</dbReference>
<proteinExistence type="predicted"/>
<evidence type="ECO:0000313" key="3">
    <source>
        <dbReference type="EMBL" id="OWV32676.1"/>
    </source>
</evidence>